<keyword evidence="2" id="KW-1003">Cell membrane</keyword>
<dbReference type="InterPro" id="IPR011620">
    <property type="entry name" value="Sig_transdc_His_kinase_LytS_TM"/>
</dbReference>
<dbReference type="EMBL" id="PUFI01000014">
    <property type="protein sequence ID" value="TDG68232.1"/>
    <property type="molecule type" value="Genomic_DNA"/>
</dbReference>
<feature type="transmembrane region" description="Helical" evidence="6">
    <location>
        <begin position="12"/>
        <end position="36"/>
    </location>
</feature>
<sequence length="184" mass="19949">MGKKISTQILTLMALCIVLNIVGGHLALYLHLVIYLDTIGTILSAALLGPVAALIVGFLTALINGLTGDLFSIYYMPSQLIVALVAGVMFRRIGIQNKKSLWWLAFIISLPATIVSTVITVILFHGITSSGSSSLVQIMSGLGMNQALAVFLVQVGTDYIDRLIGIYIVAVIYIIMKKRMMIHR</sequence>
<reference evidence="8 9" key="1">
    <citation type="journal article" date="2019" name="Appl. Microbiol. Biotechnol.">
        <title>Uncovering carbohydrate metabolism through a genotype-phenotype association study of 56 lactic acid bacteria genomes.</title>
        <authorList>
            <person name="Buron-Moles G."/>
            <person name="Chailyan A."/>
            <person name="Dolejs I."/>
            <person name="Forster J."/>
            <person name="Miks M.H."/>
        </authorList>
    </citation>
    <scope>NUCLEOTIDE SEQUENCE [LARGE SCALE GENOMIC DNA]</scope>
    <source>
        <strain evidence="8 9">ATCC 700006</strain>
    </source>
</reference>
<evidence type="ECO:0000256" key="6">
    <source>
        <dbReference type="SAM" id="Phobius"/>
    </source>
</evidence>
<feature type="transmembrane region" description="Helical" evidence="6">
    <location>
        <begin position="42"/>
        <end position="63"/>
    </location>
</feature>
<name>A0A4R5N8H7_9LACO</name>
<dbReference type="RefSeq" id="WP_133264433.1">
    <property type="nucleotide sequence ID" value="NZ_JAGYGP010000001.1"/>
</dbReference>
<proteinExistence type="predicted"/>
<evidence type="ECO:0000259" key="7">
    <source>
        <dbReference type="Pfam" id="PF07694"/>
    </source>
</evidence>
<evidence type="ECO:0000256" key="2">
    <source>
        <dbReference type="ARBA" id="ARBA00022475"/>
    </source>
</evidence>
<evidence type="ECO:0000313" key="8">
    <source>
        <dbReference type="EMBL" id="TDG68232.1"/>
    </source>
</evidence>
<feature type="transmembrane region" description="Helical" evidence="6">
    <location>
        <begin position="102"/>
        <end position="123"/>
    </location>
</feature>
<accession>A0A4R5N8H7</accession>
<protein>
    <recommendedName>
        <fullName evidence="7">Signal transduction histidine kinase 5TM receptor LytS transmembrane region domain-containing protein</fullName>
    </recommendedName>
</protein>
<gene>
    <name evidence="8" type="ORF">C5L23_000538</name>
</gene>
<keyword evidence="3 6" id="KW-0812">Transmembrane</keyword>
<comment type="caution">
    <text evidence="8">The sequence shown here is derived from an EMBL/GenBank/DDBJ whole genome shotgun (WGS) entry which is preliminary data.</text>
</comment>
<dbReference type="Pfam" id="PF07694">
    <property type="entry name" value="5TM-5TMR_LYT"/>
    <property type="match status" value="1"/>
</dbReference>
<dbReference type="AlphaFoldDB" id="A0A4R5N8H7"/>
<evidence type="ECO:0000256" key="1">
    <source>
        <dbReference type="ARBA" id="ARBA00004651"/>
    </source>
</evidence>
<evidence type="ECO:0000256" key="3">
    <source>
        <dbReference type="ARBA" id="ARBA00022692"/>
    </source>
</evidence>
<feature type="domain" description="Signal transduction histidine kinase 5TM receptor LytS transmembrane region" evidence="7">
    <location>
        <begin position="9"/>
        <end position="126"/>
    </location>
</feature>
<evidence type="ECO:0000313" key="9">
    <source>
        <dbReference type="Proteomes" id="UP000295681"/>
    </source>
</evidence>
<dbReference type="Proteomes" id="UP000295681">
    <property type="component" value="Unassembled WGS sequence"/>
</dbReference>
<keyword evidence="5 6" id="KW-0472">Membrane</keyword>
<organism evidence="8 9">
    <name type="scientific">Leuconostoc fallax</name>
    <dbReference type="NCBI Taxonomy" id="1251"/>
    <lineage>
        <taxon>Bacteria</taxon>
        <taxon>Bacillati</taxon>
        <taxon>Bacillota</taxon>
        <taxon>Bacilli</taxon>
        <taxon>Lactobacillales</taxon>
        <taxon>Lactobacillaceae</taxon>
        <taxon>Leuconostoc</taxon>
    </lineage>
</organism>
<keyword evidence="9" id="KW-1185">Reference proteome</keyword>
<evidence type="ECO:0000256" key="4">
    <source>
        <dbReference type="ARBA" id="ARBA00022989"/>
    </source>
</evidence>
<keyword evidence="4 6" id="KW-1133">Transmembrane helix</keyword>
<dbReference type="GO" id="GO:0022857">
    <property type="term" value="F:transmembrane transporter activity"/>
    <property type="evidence" value="ECO:0007669"/>
    <property type="project" value="InterPro"/>
</dbReference>
<feature type="transmembrane region" description="Helical" evidence="6">
    <location>
        <begin position="70"/>
        <end position="90"/>
    </location>
</feature>
<dbReference type="Gene3D" id="1.10.1760.20">
    <property type="match status" value="1"/>
</dbReference>
<evidence type="ECO:0000256" key="5">
    <source>
        <dbReference type="ARBA" id="ARBA00023136"/>
    </source>
</evidence>
<dbReference type="STRING" id="907931.GCA_000165675_00778"/>
<comment type="subcellular location">
    <subcellularLocation>
        <location evidence="1">Cell membrane</location>
        <topology evidence="1">Multi-pass membrane protein</topology>
    </subcellularLocation>
</comment>
<feature type="transmembrane region" description="Helical" evidence="6">
    <location>
        <begin position="159"/>
        <end position="176"/>
    </location>
</feature>